<dbReference type="EMBL" id="MK552327">
    <property type="protein sequence ID" value="QBJ02604.1"/>
    <property type="molecule type" value="Genomic_DNA"/>
</dbReference>
<dbReference type="SUPFAM" id="SSF64484">
    <property type="entry name" value="beta and beta-prime subunits of DNA dependent RNA-polymerase"/>
    <property type="match status" value="1"/>
</dbReference>
<dbReference type="Gene3D" id="2.40.270.10">
    <property type="entry name" value="DNA-directed RNA polymerase, subunit 2, domain 6"/>
    <property type="match status" value="1"/>
</dbReference>
<evidence type="ECO:0000313" key="9">
    <source>
        <dbReference type="Proteomes" id="UP000294134"/>
    </source>
</evidence>
<evidence type="ECO:0000256" key="2">
    <source>
        <dbReference type="ARBA" id="ARBA00012418"/>
    </source>
</evidence>
<dbReference type="GO" id="GO:0000428">
    <property type="term" value="C:DNA-directed RNA polymerase complex"/>
    <property type="evidence" value="ECO:0007669"/>
    <property type="project" value="UniProtKB-KW"/>
</dbReference>
<protein>
    <recommendedName>
        <fullName evidence="2">DNA-directed RNA polymerase</fullName>
        <ecNumber evidence="2">2.7.7.6</ecNumber>
    </recommendedName>
</protein>
<accession>A0A481W5E3</accession>
<evidence type="ECO:0000256" key="3">
    <source>
        <dbReference type="ARBA" id="ARBA00022478"/>
    </source>
</evidence>
<sequence length="712" mass="80611">MYQVSEEYQQKLRTRNIDETLLGNACLDPFYGTTSSARGAMFLSHIGQSPESEGCEPRRFQAGMEMQFGEYTFDIKFPVDCVILNVIRKYPTSGMGSAIRRNPITTIVFEHYYDKHKTKDVLHISDYCSMHQDFGFKLEKNKKVMENLAPGQMFAKGTVIAQTRAVRDDGMWGAGVNMNAMFMSMPGTIEDGFVFSDRALEKLSPRIYNDAIGNAGRKAFFLNMYGDENHYKPFPDIGDKIRADGVVFALRDLDPDLSPADMTTRALMTLDRTFDRATIGIPGATVVDINIFRDDRVNPSHTPLGMDEQLIKYHTALANYYREIMKVYQGLYGRWKDSLRISPAFHQLVVEAQIHLPVKQDQRKLSRMYRLEPLDEWRVSITYEAIKMPGGAYKATDWHGGKGVVCEVKPWQDMPVDQWGNYADVVIFGGSTMRRSNYGRLYEQGLGAAARDLVQRLRVEKGLDRHETPTEAQLKAVMADREWVDYAFKELIDFYNIVAPSMPEILLDNPEPAQHVYHVLRDQYYLYTPVTDQVSLMECVNKVTNSRFCPNFGPVTYRDQAGRQVTTVKNVLSGYLYIMLLEKIGEDWSAVASVKTQPFGLPSKLNNSDRASTPGRETAIRSCGESETRSYNSVVGPEPTNELIDQTNNPQAHIAVVNAIMTAEKPTDIPRAVDRTVIPFGNSRPVALLNHLLECRGLKLVYKPDSVIRYAA</sequence>
<comment type="catalytic activity">
    <reaction evidence="7">
        <text>RNA(n) + a ribonucleoside 5'-triphosphate = RNA(n+1) + diphosphate</text>
        <dbReference type="Rhea" id="RHEA:21248"/>
        <dbReference type="Rhea" id="RHEA-COMP:14527"/>
        <dbReference type="Rhea" id="RHEA-COMP:17342"/>
        <dbReference type="ChEBI" id="CHEBI:33019"/>
        <dbReference type="ChEBI" id="CHEBI:61557"/>
        <dbReference type="ChEBI" id="CHEBI:140395"/>
        <dbReference type="EC" id="2.7.7.6"/>
    </reaction>
</comment>
<evidence type="ECO:0000256" key="7">
    <source>
        <dbReference type="ARBA" id="ARBA00048552"/>
    </source>
</evidence>
<comment type="similarity">
    <text evidence="1">Belongs to the RNA polymerase beta chain family.</text>
</comment>
<name>A0A481W5E3_9CAUD</name>
<reference evidence="8 9" key="1">
    <citation type="submission" date="2019-02" db="EMBL/GenBank/DDBJ databases">
        <authorList>
            <person name="Frampton R.A."/>
            <person name="Wojtus J.K."/>
            <person name="Fineran P.C."/>
            <person name="Hendrickson H.L."/>
        </authorList>
    </citation>
    <scope>NUCLEOTIDE SEQUENCE [LARGE SCALE GENOMIC DNA]</scope>
</reference>
<organism evidence="8 9">
    <name type="scientific">Pseudomonas phage Psa21</name>
    <dbReference type="NCBI Taxonomy" id="2530023"/>
    <lineage>
        <taxon>Viruses</taxon>
        <taxon>Duplodnaviria</taxon>
        <taxon>Heunggongvirae</taxon>
        <taxon>Uroviricota</taxon>
        <taxon>Caudoviricetes</taxon>
        <taxon>Chimalliviridae</taxon>
        <taxon>Tepukevirus</taxon>
        <taxon>Tepukevirus Psa21</taxon>
    </lineage>
</organism>
<keyword evidence="3" id="KW-0240">DNA-directed RNA polymerase</keyword>
<dbReference type="EC" id="2.7.7.6" evidence="2"/>
<keyword evidence="9" id="KW-1185">Reference proteome</keyword>
<keyword evidence="6" id="KW-0804">Transcription</keyword>
<keyword evidence="5" id="KW-0548">Nucleotidyltransferase</keyword>
<keyword evidence="4" id="KW-0808">Transferase</keyword>
<dbReference type="GO" id="GO:0006351">
    <property type="term" value="P:DNA-templated transcription"/>
    <property type="evidence" value="ECO:0007669"/>
    <property type="project" value="InterPro"/>
</dbReference>
<dbReference type="GO" id="GO:0003899">
    <property type="term" value="F:DNA-directed RNA polymerase activity"/>
    <property type="evidence" value="ECO:0007669"/>
    <property type="project" value="UniProtKB-EC"/>
</dbReference>
<dbReference type="GO" id="GO:0003677">
    <property type="term" value="F:DNA binding"/>
    <property type="evidence" value="ECO:0007669"/>
    <property type="project" value="InterPro"/>
</dbReference>
<evidence type="ECO:0000256" key="5">
    <source>
        <dbReference type="ARBA" id="ARBA00022695"/>
    </source>
</evidence>
<evidence type="ECO:0000313" key="8">
    <source>
        <dbReference type="EMBL" id="QBJ02604.1"/>
    </source>
</evidence>
<evidence type="ECO:0000256" key="6">
    <source>
        <dbReference type="ARBA" id="ARBA00023163"/>
    </source>
</evidence>
<evidence type="ECO:0000256" key="4">
    <source>
        <dbReference type="ARBA" id="ARBA00022679"/>
    </source>
</evidence>
<dbReference type="Proteomes" id="UP000294134">
    <property type="component" value="Segment"/>
</dbReference>
<evidence type="ECO:0000256" key="1">
    <source>
        <dbReference type="ARBA" id="ARBA00006835"/>
    </source>
</evidence>
<gene>
    <name evidence="8" type="ORF">PSA21_75</name>
</gene>
<dbReference type="InterPro" id="IPR037033">
    <property type="entry name" value="DNA-dir_RNAP_su2_hyb_sf"/>
</dbReference>
<proteinExistence type="inferred from homology"/>